<feature type="transmembrane region" description="Helical" evidence="13">
    <location>
        <begin position="1078"/>
        <end position="1098"/>
    </location>
</feature>
<dbReference type="InterPro" id="IPR013121">
    <property type="entry name" value="Fe_red_NAD-bd_6"/>
</dbReference>
<feature type="region of interest" description="Disordered" evidence="12">
    <location>
        <begin position="490"/>
        <end position="510"/>
    </location>
</feature>
<evidence type="ECO:0000313" key="16">
    <source>
        <dbReference type="Proteomes" id="UP000251714"/>
    </source>
</evidence>
<accession>A0A365NAP3</accession>
<comment type="similarity">
    <text evidence="2">Belongs to the oligopeptide OPT transporter family.</text>
</comment>
<comment type="subcellular location">
    <subcellularLocation>
        <location evidence="1">Membrane</location>
        <topology evidence="1">Multi-pass membrane protein</topology>
    </subcellularLocation>
</comment>
<dbReference type="InterPro" id="IPR013112">
    <property type="entry name" value="FAD-bd_8"/>
</dbReference>
<dbReference type="Pfam" id="PF08030">
    <property type="entry name" value="NAD_binding_6"/>
    <property type="match status" value="1"/>
</dbReference>
<evidence type="ECO:0000256" key="10">
    <source>
        <dbReference type="ARBA" id="ARBA00023065"/>
    </source>
</evidence>
<feature type="domain" description="FAD-binding FR-type" evidence="14">
    <location>
        <begin position="280"/>
        <end position="409"/>
    </location>
</feature>
<dbReference type="NCBIfam" id="TIGR00728">
    <property type="entry name" value="OPT_sfam"/>
    <property type="match status" value="1"/>
</dbReference>
<comment type="caution">
    <text evidence="15">The sequence shown here is derived from an EMBL/GenBank/DDBJ whole genome shotgun (WGS) entry which is preliminary data.</text>
</comment>
<evidence type="ECO:0000256" key="4">
    <source>
        <dbReference type="ARBA" id="ARBA00022692"/>
    </source>
</evidence>
<dbReference type="InterPro" id="IPR039261">
    <property type="entry name" value="FNR_nucleotide-bd"/>
</dbReference>
<feature type="transmembrane region" description="Helical" evidence="13">
    <location>
        <begin position="176"/>
        <end position="196"/>
    </location>
</feature>
<feature type="transmembrane region" description="Helical" evidence="13">
    <location>
        <begin position="749"/>
        <end position="768"/>
    </location>
</feature>
<feature type="transmembrane region" description="Helical" evidence="13">
    <location>
        <begin position="105"/>
        <end position="123"/>
    </location>
</feature>
<feature type="transmembrane region" description="Helical" evidence="13">
    <location>
        <begin position="821"/>
        <end position="844"/>
    </location>
</feature>
<evidence type="ECO:0000256" key="13">
    <source>
        <dbReference type="SAM" id="Phobius"/>
    </source>
</evidence>
<feature type="transmembrane region" description="Helical" evidence="13">
    <location>
        <begin position="240"/>
        <end position="260"/>
    </location>
</feature>
<feature type="transmembrane region" description="Helical" evidence="13">
    <location>
        <begin position="1245"/>
        <end position="1264"/>
    </location>
</feature>
<dbReference type="EMBL" id="PKMI01000016">
    <property type="protein sequence ID" value="RBA17756.1"/>
    <property type="molecule type" value="Genomic_DNA"/>
</dbReference>
<evidence type="ECO:0000256" key="6">
    <source>
        <dbReference type="ARBA" id="ARBA00022927"/>
    </source>
</evidence>
<feature type="transmembrane region" description="Helical" evidence="13">
    <location>
        <begin position="1364"/>
        <end position="1380"/>
    </location>
</feature>
<feature type="transmembrane region" description="Helical" evidence="13">
    <location>
        <begin position="625"/>
        <end position="645"/>
    </location>
</feature>
<dbReference type="InterPro" id="IPR004813">
    <property type="entry name" value="OPT"/>
</dbReference>
<dbReference type="GO" id="GO:0016020">
    <property type="term" value="C:membrane"/>
    <property type="evidence" value="ECO:0007669"/>
    <property type="project" value="UniProtKB-SubCell"/>
</dbReference>
<keyword evidence="10" id="KW-0406">Ion transport</keyword>
<feature type="transmembrane region" description="Helical" evidence="13">
    <location>
        <begin position="216"/>
        <end position="233"/>
    </location>
</feature>
<feature type="transmembrane region" description="Helical" evidence="13">
    <location>
        <begin position="929"/>
        <end position="947"/>
    </location>
</feature>
<dbReference type="InterPro" id="IPR017938">
    <property type="entry name" value="Riboflavin_synthase-like_b-brl"/>
</dbReference>
<dbReference type="InterPro" id="IPR017927">
    <property type="entry name" value="FAD-bd_FR_type"/>
</dbReference>
<dbReference type="GO" id="GO:0035673">
    <property type="term" value="F:oligopeptide transmembrane transporter activity"/>
    <property type="evidence" value="ECO:0007669"/>
    <property type="project" value="InterPro"/>
</dbReference>
<dbReference type="GO" id="GO:0016491">
    <property type="term" value="F:oxidoreductase activity"/>
    <property type="evidence" value="ECO:0007669"/>
    <property type="project" value="UniProtKB-KW"/>
</dbReference>
<keyword evidence="6" id="KW-0653">Protein transport</keyword>
<dbReference type="NCBIfam" id="TIGR00727">
    <property type="entry name" value="ISP4_OPT"/>
    <property type="match status" value="1"/>
</dbReference>
<dbReference type="SUPFAM" id="SSF63380">
    <property type="entry name" value="Riboflavin synthase domain-like"/>
    <property type="match status" value="1"/>
</dbReference>
<dbReference type="CDD" id="cd06186">
    <property type="entry name" value="NOX_Duox_like_FAD_NADP"/>
    <property type="match status" value="1"/>
</dbReference>
<dbReference type="PROSITE" id="PS51384">
    <property type="entry name" value="FAD_FR"/>
    <property type="match status" value="1"/>
</dbReference>
<feature type="transmembrane region" description="Helical" evidence="13">
    <location>
        <begin position="143"/>
        <end position="164"/>
    </location>
</feature>
<keyword evidence="9" id="KW-0560">Oxidoreductase</keyword>
<keyword evidence="8 13" id="KW-1133">Transmembrane helix</keyword>
<protein>
    <submittedName>
        <fullName evidence="15">OPT family small oligopeptide transporter</fullName>
    </submittedName>
</protein>
<reference evidence="15 16" key="1">
    <citation type="submission" date="2017-12" db="EMBL/GenBank/DDBJ databases">
        <title>Genome sequence of the mycotoxigenic crop pathogen Fusarium proliferatum, strain ITEM 2341 from Date Palm.</title>
        <authorList>
            <person name="Almiman B.F."/>
            <person name="Shittu T.A."/>
            <person name="Muthumeenakshi S."/>
            <person name="Baroncelli R."/>
            <person name="Sreenivasaprasada S."/>
        </authorList>
    </citation>
    <scope>NUCLEOTIDE SEQUENCE [LARGE SCALE GENOMIC DNA]</scope>
    <source>
        <strain evidence="15 16">ITEM 2341</strain>
    </source>
</reference>
<dbReference type="InterPro" id="IPR013130">
    <property type="entry name" value="Fe3_Rdtase_TM_dom"/>
</dbReference>
<feature type="transmembrane region" description="Helical" evidence="13">
    <location>
        <begin position="24"/>
        <end position="44"/>
    </location>
</feature>
<organism evidence="15 16">
    <name type="scientific">Gibberella intermedia</name>
    <name type="common">Bulb rot disease fungus</name>
    <name type="synonym">Fusarium proliferatum</name>
    <dbReference type="NCBI Taxonomy" id="948311"/>
    <lineage>
        <taxon>Eukaryota</taxon>
        <taxon>Fungi</taxon>
        <taxon>Dikarya</taxon>
        <taxon>Ascomycota</taxon>
        <taxon>Pezizomycotina</taxon>
        <taxon>Sordariomycetes</taxon>
        <taxon>Hypocreomycetidae</taxon>
        <taxon>Hypocreales</taxon>
        <taxon>Nectriaceae</taxon>
        <taxon>Fusarium</taxon>
        <taxon>Fusarium fujikuroi species complex</taxon>
    </lineage>
</organism>
<feature type="transmembrane region" description="Helical" evidence="13">
    <location>
        <begin position="864"/>
        <end position="883"/>
    </location>
</feature>
<dbReference type="Pfam" id="PF08022">
    <property type="entry name" value="FAD_binding_8"/>
    <property type="match status" value="1"/>
</dbReference>
<dbReference type="Pfam" id="PF03169">
    <property type="entry name" value="OPT"/>
    <property type="match status" value="1"/>
</dbReference>
<evidence type="ECO:0000256" key="8">
    <source>
        <dbReference type="ARBA" id="ARBA00022989"/>
    </source>
</evidence>
<keyword evidence="11 13" id="KW-0472">Membrane</keyword>
<evidence type="ECO:0000256" key="3">
    <source>
        <dbReference type="ARBA" id="ARBA00022448"/>
    </source>
</evidence>
<feature type="transmembrane region" description="Helical" evidence="13">
    <location>
        <begin position="1163"/>
        <end position="1186"/>
    </location>
</feature>
<evidence type="ECO:0000256" key="5">
    <source>
        <dbReference type="ARBA" id="ARBA00022856"/>
    </source>
</evidence>
<keyword evidence="4 13" id="KW-0812">Transmembrane</keyword>
<dbReference type="GO" id="GO:0015031">
    <property type="term" value="P:protein transport"/>
    <property type="evidence" value="ECO:0007669"/>
    <property type="project" value="UniProtKB-KW"/>
</dbReference>
<sequence length="1466" mass="166276">MDMDHMHHDPGLRMDVNYAFARGYWYSIASVVGALAAIRGINYLDAQQRLKACRDPSIDHPTRPRGVFSQAWATATAVVREMGHPQYYIPINGLRWATPLPLGRIIVLACYWVVIVYLMSWQVSKNDVYYWERIGYRNAWVTLTQFPLLYLLATKVNVIGFLIGSSHERLNWLHRWVARTMFVTATVHGFHFWTMWVRAEFLDYALQIMPLVKYGLAAWAILLWNVVTGIVPIRRLSYEVWVAQHVLTSIIMLWLLHKHIPSNARWLLWMSVSFLVFDRAMRWVLLLWQNVRLRPQGTECQGMKHLGHRVVTRVVGQATTVVTIKDVHFKWKAGQHIYLWVPRLGPFEAHPYTIACAHKVEGTCCCNSIQLVVRAHNGFSKRLHEYATKNSASELTGFVSGPYGVPPKWNIYETLVLIGASTGASFVVPILESIAAAQKSNCTRRVEIILVARTSQEIQYYVERAEEAGRMVRAKGVGVSIHIAITSSNQSGPVFSRSETSNTSDSDDIQPVKGPTTGCCCSANGPDEKGCPSDSPCRGKITATVPELIREYTCRPDIEAMIREPVEQAWGETGVVVCGGREIVARTRNCCAIAMLNDSWDVLAVTDASFTVPRLATSRRVLHDLFSLALCVGGIIMMWVSNINITDDKNAEQKRQEQWLMAALWALIAVVLVEEHEHDQNFPDELLNRAREYLENENDEQQDTGLGQRIYREFETQKELMLNSSIYPEVRAVVDDKDDPTLPVGTFRAFLLGTTFAIIGTGLEQFFSLRMPPIGLSTFIVQILALPVGKLLAKWLPTRRFRVFSWEFTLNPGPFNQKEQILIAMMANVTFGGSAIGAYIVSIIQVLKLDVFYGEKNLSNSIPWQILTLISTQFIGYGCAGLVRRFLVYPPSMIWPKALANIALTKALNKDNGHSEDTVHGWKMSRYKFFLICFTSMFFYFWIPNYLFKALYLFNWPTWISPGNVTFALMAGSTCGLGLNPLPTLDWNVATYLGDPIVTPFFTLMNYASGMAIWGFIVAPLVYFNNVWDTGYLPINKNYIYDNRGSRYNISRVLLPDLTLNQTAYHEYSVPLMTSTQVIKYAAAFMIYVATSVHMYLWHRKDIMSGIRACWARKSRDEEFNDVHNRLMSAYPECPHWWYIVILVASFIIACVSVSLWPTGMPIWVIVLAVLFTVVLQIPIGMLLAVTNVEISTRILSQLIAGYVFEGQPIPNMIFQMFSFVSTHQSLNFASDLKLAHYAKISPRWAFAAQVYATLLAGFVGLGVNHWLLRNVEDVCQAHQKDRFTCPRTHTFFMSSVIWGVVGPRRLFGTQGPYRAVTYTIPIGVILPIAVYFMSKRWPNVFWRNVNAPILFCGPMAWAPFNWSYVQGSIVLAFVFNKVIKRRYAAWWEKYAYVLTSSMSAAIGISGAVMYFAVQHPGIELNWWGNRVQMEGVDQGGFVADGQVVSCSMLKVPEKGYFDIGFDWKV</sequence>
<keyword evidence="7" id="KW-0249">Electron transport</keyword>
<feature type="transmembrane region" description="Helical" evidence="13">
    <location>
        <begin position="1392"/>
        <end position="1414"/>
    </location>
</feature>
<evidence type="ECO:0000313" key="15">
    <source>
        <dbReference type="EMBL" id="RBA17756.1"/>
    </source>
</evidence>
<dbReference type="Pfam" id="PF01794">
    <property type="entry name" value="Ferric_reduct"/>
    <property type="match status" value="1"/>
</dbReference>
<evidence type="ECO:0000256" key="2">
    <source>
        <dbReference type="ARBA" id="ARBA00008807"/>
    </source>
</evidence>
<dbReference type="InterPro" id="IPR004648">
    <property type="entry name" value="Oligpept_transpt"/>
</dbReference>
<feature type="compositionally biased region" description="Polar residues" evidence="12">
    <location>
        <begin position="490"/>
        <end position="504"/>
    </location>
</feature>
<evidence type="ECO:0000256" key="7">
    <source>
        <dbReference type="ARBA" id="ARBA00022982"/>
    </source>
</evidence>
<evidence type="ECO:0000256" key="11">
    <source>
        <dbReference type="ARBA" id="ARBA00023136"/>
    </source>
</evidence>
<dbReference type="Proteomes" id="UP000251714">
    <property type="component" value="Unassembled WGS sequence"/>
</dbReference>
<dbReference type="SFLD" id="SFLDG01168">
    <property type="entry name" value="Ferric_reductase_subgroup_(FRE"/>
    <property type="match status" value="1"/>
</dbReference>
<feature type="transmembrane region" description="Helical" evidence="13">
    <location>
        <begin position="774"/>
        <end position="793"/>
    </location>
</feature>
<feature type="transmembrane region" description="Helical" evidence="13">
    <location>
        <begin position="1001"/>
        <end position="1024"/>
    </location>
</feature>
<dbReference type="PANTHER" id="PTHR22601">
    <property type="entry name" value="ISP4 LIKE PROTEIN"/>
    <property type="match status" value="1"/>
</dbReference>
<feature type="transmembrane region" description="Helical" evidence="13">
    <location>
        <begin position="1316"/>
        <end position="1334"/>
    </location>
</feature>
<evidence type="ECO:0000256" key="1">
    <source>
        <dbReference type="ARBA" id="ARBA00004141"/>
    </source>
</evidence>
<name>A0A365NAP3_GIBIN</name>
<feature type="transmembrane region" description="Helical" evidence="13">
    <location>
        <begin position="959"/>
        <end position="980"/>
    </location>
</feature>
<dbReference type="SFLD" id="SFLDS00052">
    <property type="entry name" value="Ferric_Reductase_Domain"/>
    <property type="match status" value="1"/>
</dbReference>
<gene>
    <name evidence="15" type="ORF">FPRO05_11471</name>
</gene>
<evidence type="ECO:0000259" key="14">
    <source>
        <dbReference type="PROSITE" id="PS51384"/>
    </source>
</evidence>
<dbReference type="GO" id="GO:0006811">
    <property type="term" value="P:monoatomic ion transport"/>
    <property type="evidence" value="ECO:0007669"/>
    <property type="project" value="UniProtKB-KW"/>
</dbReference>
<keyword evidence="3" id="KW-0813">Transport</keyword>
<evidence type="ECO:0000256" key="12">
    <source>
        <dbReference type="SAM" id="MobiDB-lite"/>
    </source>
</evidence>
<keyword evidence="5" id="KW-0571">Peptide transport</keyword>
<evidence type="ECO:0000256" key="9">
    <source>
        <dbReference type="ARBA" id="ARBA00023002"/>
    </source>
</evidence>
<proteinExistence type="inferred from homology"/>
<dbReference type="Gene3D" id="3.40.50.80">
    <property type="entry name" value="Nucleotide-binding domain of ferredoxin-NADP reductase (FNR) module"/>
    <property type="match status" value="1"/>
</dbReference>
<feature type="transmembrane region" description="Helical" evidence="13">
    <location>
        <begin position="1136"/>
        <end position="1157"/>
    </location>
</feature>